<dbReference type="CTD" id="135112"/>
<dbReference type="PROSITE" id="PS51782">
    <property type="entry name" value="LYSM"/>
    <property type="match status" value="1"/>
</dbReference>
<feature type="compositionally biased region" description="Polar residues" evidence="1">
    <location>
        <begin position="25"/>
        <end position="38"/>
    </location>
</feature>
<name>A0A8B7SWA7_HIPAR</name>
<dbReference type="AlphaFoldDB" id="A0A8B7SWA7"/>
<keyword evidence="2" id="KW-0472">Membrane</keyword>
<organism evidence="4 5">
    <name type="scientific">Hipposideros armiger</name>
    <name type="common">Great Himalayan leaf-nosed bat</name>
    <dbReference type="NCBI Taxonomy" id="186990"/>
    <lineage>
        <taxon>Eukaryota</taxon>
        <taxon>Metazoa</taxon>
        <taxon>Chordata</taxon>
        <taxon>Craniata</taxon>
        <taxon>Vertebrata</taxon>
        <taxon>Euteleostomi</taxon>
        <taxon>Mammalia</taxon>
        <taxon>Eutheria</taxon>
        <taxon>Laurasiatheria</taxon>
        <taxon>Chiroptera</taxon>
        <taxon>Yinpterochiroptera</taxon>
        <taxon>Rhinolophoidea</taxon>
        <taxon>Hipposideridae</taxon>
        <taxon>Hipposideros</taxon>
    </lineage>
</organism>
<feature type="region of interest" description="Disordered" evidence="1">
    <location>
        <begin position="607"/>
        <end position="669"/>
    </location>
</feature>
<dbReference type="KEGG" id="hai:109393163"/>
<dbReference type="SUPFAM" id="SSF54106">
    <property type="entry name" value="LysM domain"/>
    <property type="match status" value="1"/>
</dbReference>
<reference evidence="5" key="1">
    <citation type="submission" date="2025-08" db="UniProtKB">
        <authorList>
            <consortium name="RefSeq"/>
        </authorList>
    </citation>
    <scope>IDENTIFICATION</scope>
    <source>
        <tissue evidence="5">Muscle</tissue>
    </source>
</reference>
<dbReference type="OrthoDB" id="26679at2759"/>
<dbReference type="InterPro" id="IPR036779">
    <property type="entry name" value="LysM_dom_sf"/>
</dbReference>
<evidence type="ECO:0000256" key="2">
    <source>
        <dbReference type="SAM" id="Phobius"/>
    </source>
</evidence>
<keyword evidence="5" id="KW-0675">Receptor</keyword>
<dbReference type="InterPro" id="IPR018392">
    <property type="entry name" value="LysM"/>
</dbReference>
<feature type="compositionally biased region" description="Polar residues" evidence="1">
    <location>
        <begin position="421"/>
        <end position="435"/>
    </location>
</feature>
<gene>
    <name evidence="5" type="primary">NCOA7</name>
</gene>
<evidence type="ECO:0000259" key="3">
    <source>
        <dbReference type="PROSITE" id="PS51782"/>
    </source>
</evidence>
<sequence>MDTKEEKKERKQSYFARLKKKKQAKQNVETASAIATRTHTGKEDTNTVILEQDKCSNAVEEEYITDEKKKRKNNQLKEIRRTELKRYYSIALIKDKMGCHRGGNKRGFADIAPTEADEAGSQDTLNSIALKFNITPNKLVELNKLFTHTIVPGQVMILLLNISLEILYLSFIAIFNASLLMSQFSSETLELHPEAQQSSHFPRQLWSGPLSSVLCGLCCRARLVLLFDFGNFCFLKDADLARKAIKPIERVLSSTSEEDEPGVVKFLKMNCRYFTDGKGVVGGVMIVTPNNIMFDPHKSDPLVIENGCEEYGLICPMEEVVSIALYNDISHMKIKDALPSDLPQDLCPLYRPGEWEDLASEKDINPFSKFKSLNKEKRQQNGEGAITSDSKSTGPLEKSTEYTHTEPSDTDSPVSGKLKNLESSIEATNGSTTVTEDSKEPSDTHTAFESIAKENSLLGEDDDFIDLEELASQTDSGIDKTDASKECLSLDPEERRKAKSQIIISAAEMQAQPALNLSGTESDAELKGALDLETSEKQDKMPEVDKQSGSPESRVENTLNIHEDLDKVKLIEYYLNKNKEGPQLSDNLQEAELRDGKSVEPVGIDITLSSSLPQASEPLTEDSKELDKTGVKKTAPHPLQLDSSTEENTRKESVDSSLESTLDNSCQGAQMDNKSEIQLWLLKRIQVPIEDILPSKEEKSKTPPMFLCIKVGKPMRKSFATHTAAMVQQYGKRRKQPEYWFAVPRER</sequence>
<dbReference type="RefSeq" id="XP_019517682.1">
    <property type="nucleotide sequence ID" value="XM_019662137.1"/>
</dbReference>
<feature type="compositionally biased region" description="Basic and acidic residues" evidence="1">
    <location>
        <begin position="524"/>
        <end position="546"/>
    </location>
</feature>
<feature type="compositionally biased region" description="Polar residues" evidence="1">
    <location>
        <begin position="655"/>
        <end position="669"/>
    </location>
</feature>
<keyword evidence="2" id="KW-1133">Transmembrane helix</keyword>
<dbReference type="GeneID" id="109393163"/>
<evidence type="ECO:0000313" key="4">
    <source>
        <dbReference type="Proteomes" id="UP000694851"/>
    </source>
</evidence>
<keyword evidence="4" id="KW-1185">Reference proteome</keyword>
<feature type="compositionally biased region" description="Polar residues" evidence="1">
    <location>
        <begin position="547"/>
        <end position="560"/>
    </location>
</feature>
<feature type="domain" description="LysM" evidence="3">
    <location>
        <begin position="115"/>
        <end position="158"/>
    </location>
</feature>
<feature type="region of interest" description="Disordered" evidence="1">
    <location>
        <begin position="514"/>
        <end position="560"/>
    </location>
</feature>
<feature type="compositionally biased region" description="Basic and acidic residues" evidence="1">
    <location>
        <begin position="398"/>
        <end position="407"/>
    </location>
</feature>
<feature type="transmembrane region" description="Helical" evidence="2">
    <location>
        <begin position="166"/>
        <end position="184"/>
    </location>
</feature>
<dbReference type="Proteomes" id="UP000694851">
    <property type="component" value="Unplaced"/>
</dbReference>
<accession>A0A8B7SWA7</accession>
<keyword evidence="2" id="KW-0812">Transmembrane</keyword>
<protein>
    <submittedName>
        <fullName evidence="5">Nuclear receptor coactivator 7</fullName>
    </submittedName>
</protein>
<dbReference type="CDD" id="cd00118">
    <property type="entry name" value="LysM"/>
    <property type="match status" value="1"/>
</dbReference>
<evidence type="ECO:0000256" key="1">
    <source>
        <dbReference type="SAM" id="MobiDB-lite"/>
    </source>
</evidence>
<dbReference type="Gene3D" id="3.10.350.10">
    <property type="entry name" value="LysM domain"/>
    <property type="match status" value="1"/>
</dbReference>
<feature type="region of interest" description="Disordered" evidence="1">
    <location>
        <begin position="1"/>
        <end position="45"/>
    </location>
</feature>
<feature type="compositionally biased region" description="Basic and acidic residues" evidence="1">
    <location>
        <begin position="1"/>
        <end position="12"/>
    </location>
</feature>
<dbReference type="Pfam" id="PF01476">
    <property type="entry name" value="LysM"/>
    <property type="match status" value="1"/>
</dbReference>
<evidence type="ECO:0000313" key="5">
    <source>
        <dbReference type="RefSeq" id="XP_019517682.1"/>
    </source>
</evidence>
<feature type="compositionally biased region" description="Basic and acidic residues" evidence="1">
    <location>
        <begin position="621"/>
        <end position="630"/>
    </location>
</feature>
<proteinExistence type="predicted"/>
<feature type="region of interest" description="Disordered" evidence="1">
    <location>
        <begin position="371"/>
        <end position="447"/>
    </location>
</feature>